<dbReference type="InterPro" id="IPR010402">
    <property type="entry name" value="CCT_domain"/>
</dbReference>
<name>A0A6V7PKR7_ANACO</name>
<feature type="domain" description="CCT" evidence="4">
    <location>
        <begin position="27"/>
        <end position="61"/>
    </location>
</feature>
<feature type="region of interest" description="Disordered" evidence="3">
    <location>
        <begin position="1"/>
        <end position="87"/>
    </location>
</feature>
<reference evidence="5" key="1">
    <citation type="submission" date="2020-07" db="EMBL/GenBank/DDBJ databases">
        <authorList>
            <person name="Lin J."/>
        </authorList>
    </citation>
    <scope>NUCLEOTIDE SEQUENCE</scope>
</reference>
<sequence length="107" mass="12306">MSSMATVGDPPWYAAGPEASSFSPASRDSAVMRYKEKKKNRGKFEKKIRYESRKVRADTRKGEGEVRQGRDAYDSTHSTTQRAASDHKRACFMLQRSTMKPEKKRWN</sequence>
<organism evidence="5">
    <name type="scientific">Ananas comosus var. bracteatus</name>
    <name type="common">red pineapple</name>
    <dbReference type="NCBI Taxonomy" id="296719"/>
    <lineage>
        <taxon>Eukaryota</taxon>
        <taxon>Viridiplantae</taxon>
        <taxon>Streptophyta</taxon>
        <taxon>Embryophyta</taxon>
        <taxon>Tracheophyta</taxon>
        <taxon>Spermatophyta</taxon>
        <taxon>Magnoliopsida</taxon>
        <taxon>Liliopsida</taxon>
        <taxon>Poales</taxon>
        <taxon>Bromeliaceae</taxon>
        <taxon>Bromelioideae</taxon>
        <taxon>Ananas</taxon>
    </lineage>
</organism>
<dbReference type="GO" id="GO:0005634">
    <property type="term" value="C:nucleus"/>
    <property type="evidence" value="ECO:0007669"/>
    <property type="project" value="UniProtKB-SubCell"/>
</dbReference>
<evidence type="ECO:0000256" key="3">
    <source>
        <dbReference type="SAM" id="MobiDB-lite"/>
    </source>
</evidence>
<dbReference type="Pfam" id="PF06203">
    <property type="entry name" value="CCT"/>
    <property type="match status" value="1"/>
</dbReference>
<evidence type="ECO:0000256" key="2">
    <source>
        <dbReference type="ARBA" id="ARBA00023242"/>
    </source>
</evidence>
<comment type="subcellular location">
    <subcellularLocation>
        <location evidence="1">Nucleus</location>
    </subcellularLocation>
</comment>
<dbReference type="EMBL" id="LR862149">
    <property type="protein sequence ID" value="CAD1831439.1"/>
    <property type="molecule type" value="Genomic_DNA"/>
</dbReference>
<evidence type="ECO:0000313" key="5">
    <source>
        <dbReference type="EMBL" id="CAD1831439.1"/>
    </source>
</evidence>
<protein>
    <recommendedName>
        <fullName evidence="4">CCT domain-containing protein</fullName>
    </recommendedName>
</protein>
<accession>A0A6V7PKR7</accession>
<evidence type="ECO:0000256" key="1">
    <source>
        <dbReference type="ARBA" id="ARBA00004123"/>
    </source>
</evidence>
<evidence type="ECO:0000259" key="4">
    <source>
        <dbReference type="Pfam" id="PF06203"/>
    </source>
</evidence>
<dbReference type="AlphaFoldDB" id="A0A6V7PKR7"/>
<gene>
    <name evidence="5" type="ORF">CB5_LOCUS14650</name>
</gene>
<proteinExistence type="predicted"/>
<feature type="compositionally biased region" description="Basic and acidic residues" evidence="3">
    <location>
        <begin position="42"/>
        <end position="74"/>
    </location>
</feature>
<keyword evidence="2" id="KW-0539">Nucleus</keyword>